<sequence>MTTGYKGIMNSHAKGNEKPLTKAVRGQAGYRYMTSHAKGSEKILKNRLRRKMDGVCDIPVQKAKGTCKRQAKGLTTYHVKGREYLQKFNLLQFDFSVQSHLPRHRLSDLPSRLRRSYSIHRLSTHPSDCFDLHLTLSAWFPIFLRCTNNISAENFGCSSSFDEIEEKTGEKRLDVKNEGERSREKVEDYKESLVVIFCDSSLKVKNDEDEDERRREILLKIVVIIPREWIMLEGCGQVLGSVIKNGRA</sequence>
<protein>
    <submittedName>
        <fullName evidence="1">Uncharacterized protein</fullName>
    </submittedName>
</protein>
<keyword evidence="2" id="KW-1185">Reference proteome</keyword>
<dbReference type="Proteomes" id="UP001157006">
    <property type="component" value="Chromosome 3"/>
</dbReference>
<evidence type="ECO:0000313" key="1">
    <source>
        <dbReference type="EMBL" id="CAI8604572.1"/>
    </source>
</evidence>
<organism evidence="1 2">
    <name type="scientific">Vicia faba</name>
    <name type="common">Broad bean</name>
    <name type="synonym">Faba vulgaris</name>
    <dbReference type="NCBI Taxonomy" id="3906"/>
    <lineage>
        <taxon>Eukaryota</taxon>
        <taxon>Viridiplantae</taxon>
        <taxon>Streptophyta</taxon>
        <taxon>Embryophyta</taxon>
        <taxon>Tracheophyta</taxon>
        <taxon>Spermatophyta</taxon>
        <taxon>Magnoliopsida</taxon>
        <taxon>eudicotyledons</taxon>
        <taxon>Gunneridae</taxon>
        <taxon>Pentapetalae</taxon>
        <taxon>rosids</taxon>
        <taxon>fabids</taxon>
        <taxon>Fabales</taxon>
        <taxon>Fabaceae</taxon>
        <taxon>Papilionoideae</taxon>
        <taxon>50 kb inversion clade</taxon>
        <taxon>NPAAA clade</taxon>
        <taxon>Hologalegina</taxon>
        <taxon>IRL clade</taxon>
        <taxon>Fabeae</taxon>
        <taxon>Vicia</taxon>
    </lineage>
</organism>
<dbReference type="EMBL" id="OX451738">
    <property type="protein sequence ID" value="CAI8604572.1"/>
    <property type="molecule type" value="Genomic_DNA"/>
</dbReference>
<reference evidence="1 2" key="1">
    <citation type="submission" date="2023-01" db="EMBL/GenBank/DDBJ databases">
        <authorList>
            <person name="Kreplak J."/>
        </authorList>
    </citation>
    <scope>NUCLEOTIDE SEQUENCE [LARGE SCALE GENOMIC DNA]</scope>
</reference>
<evidence type="ECO:0000313" key="2">
    <source>
        <dbReference type="Proteomes" id="UP001157006"/>
    </source>
</evidence>
<name>A0AAV1A5M3_VICFA</name>
<dbReference type="AlphaFoldDB" id="A0AAV1A5M3"/>
<proteinExistence type="predicted"/>
<accession>A0AAV1A5M3</accession>
<gene>
    <name evidence="1" type="ORF">VFH_III139360</name>
</gene>